<sequence>MLSPHYTNQSNFSTASWYTVAAIGIFFVPSAVIPWQGVGYAQTSLQVRTNQWLKVEQVSGNVKYRNRAAKVGDRLQAVNDEISTGNNGSAVLSVDTAVGTIYVAPNTTIRISGFRIAPDNGRITNLFVPRGKARLQIRKFTHRGSQLSIQTPAGISGVRGTDFSILAKTDGKTVLTTYKGSVASTSQNQTILVKGGTENFMIAGQPPSTPMPIKNDPTLRYAIDRRLVASQRSILFMGYTNPVNTVTVDGIEQTLDRNGRFSLLLPAVSTLTLKITVETPQGKVNPYEIPIL</sequence>
<dbReference type="Gene3D" id="2.60.120.1440">
    <property type="match status" value="1"/>
</dbReference>
<dbReference type="InterPro" id="IPR006860">
    <property type="entry name" value="FecR"/>
</dbReference>
<comment type="caution">
    <text evidence="3">The sequence shown here is derived from an EMBL/GenBank/DDBJ whole genome shotgun (WGS) entry which is preliminary data.</text>
</comment>
<dbReference type="Proteomes" id="UP000631421">
    <property type="component" value="Unassembled WGS sequence"/>
</dbReference>
<evidence type="ECO:0000256" key="1">
    <source>
        <dbReference type="SAM" id="Phobius"/>
    </source>
</evidence>
<dbReference type="RefSeq" id="WP_190349184.1">
    <property type="nucleotide sequence ID" value="NZ_JACJPY010000003.1"/>
</dbReference>
<name>A0A926UQ93_9CYAN</name>
<dbReference type="PANTHER" id="PTHR38731">
    <property type="entry name" value="LIPL45-RELATED LIPOPROTEIN-RELATED"/>
    <property type="match status" value="1"/>
</dbReference>
<feature type="domain" description="FecR protein" evidence="2">
    <location>
        <begin position="80"/>
        <end position="182"/>
    </location>
</feature>
<reference evidence="3" key="1">
    <citation type="journal article" date="2015" name="ISME J.">
        <title>Draft Genome Sequence of Streptomyces incarnatus NRRL8089, which Produces the Nucleoside Antibiotic Sinefungin.</title>
        <authorList>
            <person name="Oshima K."/>
            <person name="Hattori M."/>
            <person name="Shimizu H."/>
            <person name="Fukuda K."/>
            <person name="Nemoto M."/>
            <person name="Inagaki K."/>
            <person name="Tamura T."/>
        </authorList>
    </citation>
    <scope>NUCLEOTIDE SEQUENCE</scope>
    <source>
        <strain evidence="3">FACHB-1277</strain>
    </source>
</reference>
<dbReference type="EMBL" id="JACJPY010000003">
    <property type="protein sequence ID" value="MBD2148846.1"/>
    <property type="molecule type" value="Genomic_DNA"/>
</dbReference>
<keyword evidence="4" id="KW-1185">Reference proteome</keyword>
<keyword evidence="1" id="KW-1133">Transmembrane helix</keyword>
<gene>
    <name evidence="3" type="ORF">H6F44_01705</name>
</gene>
<keyword evidence="1" id="KW-0472">Membrane</keyword>
<dbReference type="Pfam" id="PF04773">
    <property type="entry name" value="FecR"/>
    <property type="match status" value="1"/>
</dbReference>
<feature type="transmembrane region" description="Helical" evidence="1">
    <location>
        <begin position="15"/>
        <end position="35"/>
    </location>
</feature>
<dbReference type="AlphaFoldDB" id="A0A926UQ93"/>
<proteinExistence type="predicted"/>
<evidence type="ECO:0000313" key="4">
    <source>
        <dbReference type="Proteomes" id="UP000631421"/>
    </source>
</evidence>
<evidence type="ECO:0000313" key="3">
    <source>
        <dbReference type="EMBL" id="MBD2148846.1"/>
    </source>
</evidence>
<organism evidence="3 4">
    <name type="scientific">Pseudanabaena cinerea FACHB-1277</name>
    <dbReference type="NCBI Taxonomy" id="2949581"/>
    <lineage>
        <taxon>Bacteria</taxon>
        <taxon>Bacillati</taxon>
        <taxon>Cyanobacteriota</taxon>
        <taxon>Cyanophyceae</taxon>
        <taxon>Pseudanabaenales</taxon>
        <taxon>Pseudanabaenaceae</taxon>
        <taxon>Pseudanabaena</taxon>
        <taxon>Pseudanabaena cinerea</taxon>
    </lineage>
</organism>
<protein>
    <submittedName>
        <fullName evidence="3">FecR domain-containing protein</fullName>
    </submittedName>
</protein>
<keyword evidence="1" id="KW-0812">Transmembrane</keyword>
<reference evidence="3" key="2">
    <citation type="submission" date="2020-08" db="EMBL/GenBank/DDBJ databases">
        <authorList>
            <person name="Chen M."/>
            <person name="Teng W."/>
            <person name="Zhao L."/>
            <person name="Hu C."/>
            <person name="Zhou Y."/>
            <person name="Han B."/>
            <person name="Song L."/>
            <person name="Shu W."/>
        </authorList>
    </citation>
    <scope>NUCLEOTIDE SEQUENCE</scope>
    <source>
        <strain evidence="3">FACHB-1277</strain>
    </source>
</reference>
<accession>A0A926UQ93</accession>
<evidence type="ECO:0000259" key="2">
    <source>
        <dbReference type="Pfam" id="PF04773"/>
    </source>
</evidence>